<dbReference type="InterPro" id="IPR013325">
    <property type="entry name" value="RNA_pol_sigma_r2"/>
</dbReference>
<dbReference type="AlphaFoldDB" id="A0A3P2A1A4"/>
<dbReference type="RefSeq" id="WP_125240002.1">
    <property type="nucleotide sequence ID" value="NZ_JBQMZI010000001.1"/>
</dbReference>
<dbReference type="GO" id="GO:0016987">
    <property type="term" value="F:sigma factor activity"/>
    <property type="evidence" value="ECO:0007669"/>
    <property type="project" value="UniProtKB-KW"/>
</dbReference>
<dbReference type="GO" id="GO:0006352">
    <property type="term" value="P:DNA-templated transcription initiation"/>
    <property type="evidence" value="ECO:0007669"/>
    <property type="project" value="InterPro"/>
</dbReference>
<dbReference type="PANTHER" id="PTHR43133:SF46">
    <property type="entry name" value="RNA POLYMERASE SIGMA-70 FACTOR ECF SUBFAMILY"/>
    <property type="match status" value="1"/>
</dbReference>
<accession>A0A3P2A1A4</accession>
<organism evidence="5 6">
    <name type="scientific">Prevotella heparinolytica</name>
    <dbReference type="NCBI Taxonomy" id="28113"/>
    <lineage>
        <taxon>Bacteria</taxon>
        <taxon>Pseudomonadati</taxon>
        <taxon>Bacteroidota</taxon>
        <taxon>Bacteroidia</taxon>
        <taxon>Bacteroidales</taxon>
        <taxon>Bacteroidaceae</taxon>
        <taxon>Bacteroides</taxon>
    </lineage>
</organism>
<comment type="caution">
    <text evidence="5">The sequence shown here is derived from an EMBL/GenBank/DDBJ whole genome shotgun (WGS) entry which is preliminary data.</text>
</comment>
<protein>
    <submittedName>
        <fullName evidence="5">Sigma-70 family RNA polymerase sigma factor</fullName>
    </submittedName>
</protein>
<sequence>MHTTDEILLRAIAQKDKRAFLRFYERYSRVALCFVLSKVHHADVAKEIVQNFWLALWENPRMLRPDKDGCTKFFLMQHLRFRIYDIYRIAVPETVPIDETDIVSPLLAGADMEKEELLHIVCDALKNSTLLTKKTFWMRVDNISAKEVANELNTTPQTVHNTFSRALHTVREYIRKHYPEIADSAVRLFVAIYFFR</sequence>
<proteinExistence type="inferred from homology"/>
<keyword evidence="2" id="KW-0805">Transcription regulation</keyword>
<gene>
    <name evidence="5" type="ORF">EII33_12580</name>
</gene>
<dbReference type="PANTHER" id="PTHR43133">
    <property type="entry name" value="RNA POLYMERASE ECF-TYPE SIGMA FACTO"/>
    <property type="match status" value="1"/>
</dbReference>
<dbReference type="InterPro" id="IPR039425">
    <property type="entry name" value="RNA_pol_sigma-70-like"/>
</dbReference>
<evidence type="ECO:0000256" key="4">
    <source>
        <dbReference type="ARBA" id="ARBA00023163"/>
    </source>
</evidence>
<dbReference type="SUPFAM" id="SSF88946">
    <property type="entry name" value="Sigma2 domain of RNA polymerase sigma factors"/>
    <property type="match status" value="1"/>
</dbReference>
<reference evidence="5 6" key="1">
    <citation type="submission" date="2018-11" db="EMBL/GenBank/DDBJ databases">
        <title>Genomes From Bacteria Associated with the Canine Oral Cavity: a Test Case for Automated Genome-Based Taxonomic Assignment.</title>
        <authorList>
            <person name="Coil D.A."/>
            <person name="Jospin G."/>
            <person name="Darling A.E."/>
            <person name="Wallis C."/>
            <person name="Davis I.J."/>
            <person name="Harris S."/>
            <person name="Eisen J.A."/>
            <person name="Holcombe L.J."/>
            <person name="O'Flynn C."/>
        </authorList>
    </citation>
    <scope>NUCLEOTIDE SEQUENCE [LARGE SCALE GENOMIC DNA]</scope>
    <source>
        <strain evidence="5 6">OH1047_COT-310</strain>
    </source>
</reference>
<dbReference type="SUPFAM" id="SSF88659">
    <property type="entry name" value="Sigma3 and sigma4 domains of RNA polymerase sigma factors"/>
    <property type="match status" value="1"/>
</dbReference>
<keyword evidence="4" id="KW-0804">Transcription</keyword>
<dbReference type="InterPro" id="IPR013324">
    <property type="entry name" value="RNA_pol_sigma_r3/r4-like"/>
</dbReference>
<dbReference type="NCBIfam" id="TIGR02937">
    <property type="entry name" value="sigma70-ECF"/>
    <property type="match status" value="1"/>
</dbReference>
<dbReference type="Proteomes" id="UP000279562">
    <property type="component" value="Unassembled WGS sequence"/>
</dbReference>
<evidence type="ECO:0000256" key="3">
    <source>
        <dbReference type="ARBA" id="ARBA00023082"/>
    </source>
</evidence>
<evidence type="ECO:0000313" key="6">
    <source>
        <dbReference type="Proteomes" id="UP000279562"/>
    </source>
</evidence>
<dbReference type="InterPro" id="IPR014284">
    <property type="entry name" value="RNA_pol_sigma-70_dom"/>
</dbReference>
<dbReference type="EMBL" id="RQYF01000091">
    <property type="protein sequence ID" value="RRD88050.1"/>
    <property type="molecule type" value="Genomic_DNA"/>
</dbReference>
<dbReference type="Gene3D" id="1.10.1740.10">
    <property type="match status" value="1"/>
</dbReference>
<evidence type="ECO:0000256" key="1">
    <source>
        <dbReference type="ARBA" id="ARBA00010641"/>
    </source>
</evidence>
<name>A0A3P2A1A4_9BACE</name>
<keyword evidence="6" id="KW-1185">Reference proteome</keyword>
<evidence type="ECO:0000313" key="5">
    <source>
        <dbReference type="EMBL" id="RRD88050.1"/>
    </source>
</evidence>
<keyword evidence="3" id="KW-0731">Sigma factor</keyword>
<comment type="similarity">
    <text evidence="1">Belongs to the sigma-70 factor family. ECF subfamily.</text>
</comment>
<evidence type="ECO:0000256" key="2">
    <source>
        <dbReference type="ARBA" id="ARBA00023015"/>
    </source>
</evidence>